<feature type="compositionally biased region" description="Acidic residues" evidence="1">
    <location>
        <begin position="222"/>
        <end position="235"/>
    </location>
</feature>
<organism evidence="2 3">
    <name type="scientific">Pichia membranifaciens</name>
    <dbReference type="NCBI Taxonomy" id="4926"/>
    <lineage>
        <taxon>Eukaryota</taxon>
        <taxon>Fungi</taxon>
        <taxon>Dikarya</taxon>
        <taxon>Ascomycota</taxon>
        <taxon>Saccharomycotina</taxon>
        <taxon>Pichiomycetes</taxon>
        <taxon>Pichiales</taxon>
        <taxon>Pichiaceae</taxon>
        <taxon>Pichia</taxon>
    </lineage>
</organism>
<protein>
    <submittedName>
        <fullName evidence="2">Uncharacterized protein</fullName>
    </submittedName>
</protein>
<evidence type="ECO:0000313" key="3">
    <source>
        <dbReference type="Proteomes" id="UP000186136"/>
    </source>
</evidence>
<proteinExistence type="predicted"/>
<keyword evidence="3" id="KW-1185">Reference proteome</keyword>
<dbReference type="Proteomes" id="UP000186136">
    <property type="component" value="Unassembled WGS sequence"/>
</dbReference>
<reference evidence="2 3" key="1">
    <citation type="submission" date="2016-08" db="EMBL/GenBank/DDBJ databases">
        <title>Whole genome shotgun sequence of Pichia membranifaciens KS47-1.</title>
        <authorList>
            <person name="Konishi M."/>
            <person name="Ishida M."/>
            <person name="Arakawa T."/>
            <person name="Kato Y."/>
            <person name="Horiuchi J."/>
        </authorList>
    </citation>
    <scope>NUCLEOTIDE SEQUENCE [LARGE SCALE GENOMIC DNA]</scope>
    <source>
        <strain evidence="2 3">KS47-1</strain>
    </source>
</reference>
<dbReference type="AlphaFoldDB" id="A0A1Q2YGS3"/>
<evidence type="ECO:0000313" key="2">
    <source>
        <dbReference type="EMBL" id="GAV28770.1"/>
    </source>
</evidence>
<feature type="compositionally biased region" description="Basic and acidic residues" evidence="1">
    <location>
        <begin position="1"/>
        <end position="17"/>
    </location>
</feature>
<evidence type="ECO:0000256" key="1">
    <source>
        <dbReference type="SAM" id="MobiDB-lite"/>
    </source>
</evidence>
<sequence length="271" mass="27658">MDGRSEEKKRTREKTEELSDQGPEGANTNGFTDISDKDGGNGIAASAADGASNRVPKSKRRNLGRVDAGDEELLLADGVDDVDDLGNVNTTANDQTGEDTDDVVVLSCAGIATRPMTCSSAGSASAGGSPGGDDGDFSDVEIISARQTPDVVASVETWEGRGSTAASGAPGAQDADVSVELLEDWFGPASARDAADGAGIASMRQNIAVDDTDESDGGRDGDGDDDDDDDDDDLVMLDGKPTMSTDQLLDQIKEKDGTSATSGLPAPSPAP</sequence>
<feature type="region of interest" description="Disordered" evidence="1">
    <location>
        <begin position="1"/>
        <end position="76"/>
    </location>
</feature>
<dbReference type="EMBL" id="BDGI01000086">
    <property type="protein sequence ID" value="GAV28770.1"/>
    <property type="molecule type" value="Genomic_DNA"/>
</dbReference>
<accession>A0A1Q2YGS3</accession>
<feature type="region of interest" description="Disordered" evidence="1">
    <location>
        <begin position="190"/>
        <end position="246"/>
    </location>
</feature>
<comment type="caution">
    <text evidence="2">The sequence shown here is derived from an EMBL/GenBank/DDBJ whole genome shotgun (WGS) entry which is preliminary data.</text>
</comment>
<feature type="region of interest" description="Disordered" evidence="1">
    <location>
        <begin position="117"/>
        <end position="138"/>
    </location>
</feature>
<name>A0A1Q2YGS3_9ASCO</name>
<gene>
    <name evidence="2" type="ORF">PMKS-002245</name>
</gene>